<dbReference type="Pfam" id="PF00139">
    <property type="entry name" value="Lectin_legB"/>
    <property type="match status" value="1"/>
</dbReference>
<feature type="chain" id="PRO_5019097612" description="Legume lectin domain-containing protein" evidence="3">
    <location>
        <begin position="28"/>
        <end position="292"/>
    </location>
</feature>
<keyword evidence="3" id="KW-0732">Signal</keyword>
<dbReference type="EMBL" id="SDMP01000006">
    <property type="protein sequence ID" value="RYR53027.1"/>
    <property type="molecule type" value="Genomic_DNA"/>
</dbReference>
<protein>
    <recommendedName>
        <fullName evidence="4">Legume lectin domain-containing protein</fullName>
    </recommendedName>
</protein>
<gene>
    <name evidence="5" type="ORF">Ahy_A06g027874</name>
</gene>
<evidence type="ECO:0000256" key="2">
    <source>
        <dbReference type="ARBA" id="ARBA00022734"/>
    </source>
</evidence>
<reference evidence="5 6" key="1">
    <citation type="submission" date="2019-01" db="EMBL/GenBank/DDBJ databases">
        <title>Sequencing of cultivated peanut Arachis hypogaea provides insights into genome evolution and oil improvement.</title>
        <authorList>
            <person name="Chen X."/>
        </authorList>
    </citation>
    <scope>NUCLEOTIDE SEQUENCE [LARGE SCALE GENOMIC DNA]</scope>
    <source>
        <strain evidence="6">cv. Fuhuasheng</strain>
        <tissue evidence="5">Leaves</tissue>
    </source>
</reference>
<keyword evidence="2" id="KW-0430">Lectin</keyword>
<keyword evidence="6" id="KW-1185">Reference proteome</keyword>
<evidence type="ECO:0000259" key="4">
    <source>
        <dbReference type="Pfam" id="PF00139"/>
    </source>
</evidence>
<comment type="caution">
    <text evidence="5">The sequence shown here is derived from an EMBL/GenBank/DDBJ whole genome shotgun (WGS) entry which is preliminary data.</text>
</comment>
<evidence type="ECO:0000256" key="3">
    <source>
        <dbReference type="SAM" id="SignalP"/>
    </source>
</evidence>
<dbReference type="InterPro" id="IPR016363">
    <property type="entry name" value="L-lectin"/>
</dbReference>
<feature type="signal peptide" evidence="3">
    <location>
        <begin position="1"/>
        <end position="27"/>
    </location>
</feature>
<sequence>MAISKKPIALVAFITIHLVMMIHTVNSSKEISFTFESFEPGDLDIVLEGDATISKDNDIHLTEVNDAGVPAHNSVGRASYSAPIRLWDAITGEVASISTSFNFFIKAPYDQNSPADGIAFFIAPHDSTLPPDSSGRFLGLVAGTSVTRGGNSTAARFKASSAASNKFVAVEFDTYTNHENKDPDYKHFGIDVNSIISAKYTEWTYWENGGVESVSITYDPVDKKLKVVGVYGTHDRIELSYDIDLKSVLPEWVKVGFSASTGENTQVNNLQSWSFSSTLVTDAPEGHIATVV</sequence>
<name>A0A445CQ33_ARAHY</name>
<evidence type="ECO:0000256" key="1">
    <source>
        <dbReference type="ARBA" id="ARBA00007606"/>
    </source>
</evidence>
<dbReference type="InterPro" id="IPR050258">
    <property type="entry name" value="Leguminous_Lectin"/>
</dbReference>
<comment type="similarity">
    <text evidence="1">Belongs to the leguminous lectin family.</text>
</comment>
<evidence type="ECO:0000313" key="6">
    <source>
        <dbReference type="Proteomes" id="UP000289738"/>
    </source>
</evidence>
<feature type="domain" description="Legume lectin" evidence="4">
    <location>
        <begin position="31"/>
        <end position="280"/>
    </location>
</feature>
<dbReference type="SMR" id="A0A445CQ33"/>
<dbReference type="InterPro" id="IPR019825">
    <property type="entry name" value="Lectin_legB_Mn/Ca_BS"/>
</dbReference>
<dbReference type="GO" id="GO:0030246">
    <property type="term" value="F:carbohydrate binding"/>
    <property type="evidence" value="ECO:0007669"/>
    <property type="project" value="UniProtKB-KW"/>
</dbReference>
<dbReference type="InterPro" id="IPR000985">
    <property type="entry name" value="Lectin_LegA_CS"/>
</dbReference>
<dbReference type="PROSITE" id="PS00308">
    <property type="entry name" value="LECTIN_LEGUME_ALPHA"/>
    <property type="match status" value="1"/>
</dbReference>
<dbReference type="SUPFAM" id="SSF49899">
    <property type="entry name" value="Concanavalin A-like lectins/glucanases"/>
    <property type="match status" value="1"/>
</dbReference>
<dbReference type="Proteomes" id="UP000289738">
    <property type="component" value="Chromosome A06"/>
</dbReference>
<dbReference type="PANTHER" id="PTHR32401:SF47">
    <property type="entry name" value="LEGUME LECTIN DOMAIN-CONTAINING PROTEIN"/>
    <property type="match status" value="1"/>
</dbReference>
<evidence type="ECO:0000313" key="5">
    <source>
        <dbReference type="EMBL" id="RYR53027.1"/>
    </source>
</evidence>
<dbReference type="OrthoDB" id="1422267at2759"/>
<dbReference type="STRING" id="3818.A0A445CQ33"/>
<dbReference type="Gene3D" id="2.60.120.200">
    <property type="match status" value="1"/>
</dbReference>
<dbReference type="InterPro" id="IPR013320">
    <property type="entry name" value="ConA-like_dom_sf"/>
</dbReference>
<dbReference type="CDD" id="cd06899">
    <property type="entry name" value="lectin_legume_LecRK_Arcelin_ConA"/>
    <property type="match status" value="1"/>
</dbReference>
<dbReference type="PIRSF" id="PIRSF002690">
    <property type="entry name" value="L-type_lectin_plant"/>
    <property type="match status" value="1"/>
</dbReference>
<accession>A0A445CQ33</accession>
<dbReference type="PROSITE" id="PS00307">
    <property type="entry name" value="LECTIN_LEGUME_BETA"/>
    <property type="match status" value="1"/>
</dbReference>
<dbReference type="PANTHER" id="PTHR32401">
    <property type="entry name" value="CONCANAVALIN A-LIKE LECTIN FAMILY PROTEIN"/>
    <property type="match status" value="1"/>
</dbReference>
<dbReference type="Gramene" id="arahy.Tifrunner.gnm2.ann2.Ah09g334500.1">
    <property type="protein sequence ID" value="arahy.Tifrunner.gnm2.ann2.Ah09g334500.1-CDS-1"/>
    <property type="gene ID" value="arahy.Tifrunner.gnm2.ann2.Ah09g334500"/>
</dbReference>
<dbReference type="InterPro" id="IPR001220">
    <property type="entry name" value="Legume_lectin_dom"/>
</dbReference>
<dbReference type="AlphaFoldDB" id="A0A445CQ33"/>
<proteinExistence type="inferred from homology"/>
<organism evidence="5 6">
    <name type="scientific">Arachis hypogaea</name>
    <name type="common">Peanut</name>
    <dbReference type="NCBI Taxonomy" id="3818"/>
    <lineage>
        <taxon>Eukaryota</taxon>
        <taxon>Viridiplantae</taxon>
        <taxon>Streptophyta</taxon>
        <taxon>Embryophyta</taxon>
        <taxon>Tracheophyta</taxon>
        <taxon>Spermatophyta</taxon>
        <taxon>Magnoliopsida</taxon>
        <taxon>eudicotyledons</taxon>
        <taxon>Gunneridae</taxon>
        <taxon>Pentapetalae</taxon>
        <taxon>rosids</taxon>
        <taxon>fabids</taxon>
        <taxon>Fabales</taxon>
        <taxon>Fabaceae</taxon>
        <taxon>Papilionoideae</taxon>
        <taxon>50 kb inversion clade</taxon>
        <taxon>dalbergioids sensu lato</taxon>
        <taxon>Dalbergieae</taxon>
        <taxon>Pterocarpus clade</taxon>
        <taxon>Arachis</taxon>
    </lineage>
</organism>